<evidence type="ECO:0000256" key="1">
    <source>
        <dbReference type="SAM" id="Phobius"/>
    </source>
</evidence>
<dbReference type="OMA" id="WIDHITS"/>
<feature type="transmembrane region" description="Helical" evidence="1">
    <location>
        <begin position="416"/>
        <end position="433"/>
    </location>
</feature>
<dbReference type="HOGENOM" id="CLU_015091_3_2_1"/>
<accession>S7PXB9</accession>
<dbReference type="OrthoDB" id="2674421at2759"/>
<keyword evidence="1" id="KW-0812">Transmembrane</keyword>
<dbReference type="KEGG" id="gtr:GLOTRDRAFT_80492"/>
<keyword evidence="1" id="KW-0472">Membrane</keyword>
<reference evidence="2 3" key="1">
    <citation type="journal article" date="2012" name="Science">
        <title>The Paleozoic origin of enzymatic lignin decomposition reconstructed from 31 fungal genomes.</title>
        <authorList>
            <person name="Floudas D."/>
            <person name="Binder M."/>
            <person name="Riley R."/>
            <person name="Barry K."/>
            <person name="Blanchette R.A."/>
            <person name="Henrissat B."/>
            <person name="Martinez A.T."/>
            <person name="Otillar R."/>
            <person name="Spatafora J.W."/>
            <person name="Yadav J.S."/>
            <person name="Aerts A."/>
            <person name="Benoit I."/>
            <person name="Boyd A."/>
            <person name="Carlson A."/>
            <person name="Copeland A."/>
            <person name="Coutinho P.M."/>
            <person name="de Vries R.P."/>
            <person name="Ferreira P."/>
            <person name="Findley K."/>
            <person name="Foster B."/>
            <person name="Gaskell J."/>
            <person name="Glotzer D."/>
            <person name="Gorecki P."/>
            <person name="Heitman J."/>
            <person name="Hesse C."/>
            <person name="Hori C."/>
            <person name="Igarashi K."/>
            <person name="Jurgens J.A."/>
            <person name="Kallen N."/>
            <person name="Kersten P."/>
            <person name="Kohler A."/>
            <person name="Kuees U."/>
            <person name="Kumar T.K.A."/>
            <person name="Kuo A."/>
            <person name="LaButti K."/>
            <person name="Larrondo L.F."/>
            <person name="Lindquist E."/>
            <person name="Ling A."/>
            <person name="Lombard V."/>
            <person name="Lucas S."/>
            <person name="Lundell T."/>
            <person name="Martin R."/>
            <person name="McLaughlin D.J."/>
            <person name="Morgenstern I."/>
            <person name="Morin E."/>
            <person name="Murat C."/>
            <person name="Nagy L.G."/>
            <person name="Nolan M."/>
            <person name="Ohm R.A."/>
            <person name="Patyshakuliyeva A."/>
            <person name="Rokas A."/>
            <person name="Ruiz-Duenas F.J."/>
            <person name="Sabat G."/>
            <person name="Salamov A."/>
            <person name="Samejima M."/>
            <person name="Schmutz J."/>
            <person name="Slot J.C."/>
            <person name="St John F."/>
            <person name="Stenlid J."/>
            <person name="Sun H."/>
            <person name="Sun S."/>
            <person name="Syed K."/>
            <person name="Tsang A."/>
            <person name="Wiebenga A."/>
            <person name="Young D."/>
            <person name="Pisabarro A."/>
            <person name="Eastwood D.C."/>
            <person name="Martin F."/>
            <person name="Cullen D."/>
            <person name="Grigoriev I.V."/>
            <person name="Hibbett D.S."/>
        </authorList>
    </citation>
    <scope>NUCLEOTIDE SEQUENCE [LARGE SCALE GENOMIC DNA]</scope>
    <source>
        <strain evidence="2 3">ATCC 11539</strain>
    </source>
</reference>
<feature type="transmembrane region" description="Helical" evidence="1">
    <location>
        <begin position="354"/>
        <end position="377"/>
    </location>
</feature>
<gene>
    <name evidence="2" type="ORF">GLOTRDRAFT_80492</name>
</gene>
<protein>
    <recommendedName>
        <fullName evidence="4">WW domain-containing protein</fullName>
    </recommendedName>
</protein>
<dbReference type="GeneID" id="19308982"/>
<feature type="transmembrane region" description="Helical" evidence="1">
    <location>
        <begin position="440"/>
        <end position="459"/>
    </location>
</feature>
<dbReference type="AlphaFoldDB" id="S7PXB9"/>
<evidence type="ECO:0008006" key="4">
    <source>
        <dbReference type="Google" id="ProtNLM"/>
    </source>
</evidence>
<dbReference type="Proteomes" id="UP000030669">
    <property type="component" value="Unassembled WGS sequence"/>
</dbReference>
<organism evidence="2 3">
    <name type="scientific">Gloeophyllum trabeum (strain ATCC 11539 / FP-39264 / Madison 617)</name>
    <name type="common">Brown rot fungus</name>
    <dbReference type="NCBI Taxonomy" id="670483"/>
    <lineage>
        <taxon>Eukaryota</taxon>
        <taxon>Fungi</taxon>
        <taxon>Dikarya</taxon>
        <taxon>Basidiomycota</taxon>
        <taxon>Agaricomycotina</taxon>
        <taxon>Agaricomycetes</taxon>
        <taxon>Gloeophyllales</taxon>
        <taxon>Gloeophyllaceae</taxon>
        <taxon>Gloeophyllum</taxon>
    </lineage>
</organism>
<evidence type="ECO:0000313" key="2">
    <source>
        <dbReference type="EMBL" id="EPQ52246.1"/>
    </source>
</evidence>
<proteinExistence type="predicted"/>
<keyword evidence="3" id="KW-1185">Reference proteome</keyword>
<dbReference type="eggNOG" id="ENOG502SKW4">
    <property type="taxonomic scope" value="Eukaryota"/>
</dbReference>
<keyword evidence="1" id="KW-1133">Transmembrane helix</keyword>
<dbReference type="EMBL" id="KB469308">
    <property type="protein sequence ID" value="EPQ52246.1"/>
    <property type="molecule type" value="Genomic_DNA"/>
</dbReference>
<evidence type="ECO:0000313" key="3">
    <source>
        <dbReference type="Proteomes" id="UP000030669"/>
    </source>
</evidence>
<dbReference type="RefSeq" id="XP_007869419.1">
    <property type="nucleotide sequence ID" value="XM_007871228.1"/>
</dbReference>
<sequence length="490" mass="55759">MGSKYEDSHHTVLTNGTSDTQRVRAITAVSTVRYSCRTLVRSTHHTMSAGYNSLVPDYLPIGWLSYVNPEGQTYYASTVPFRVVTEERLNIPEVRDKICKWAMYFGELMKEREIQTVDSVELYLELSHEGCSYYLVDHRTRTEFWLEELSTEALDLPAADCPAHLRYVLEEHYWTHVEHFPMHLGGIPRSIVDDLISIFVQGSIDQLTSNCSPFPYCPDECRKFIKLLRVSNGTQVIRDGNIIFTAARLWSVISGYRFQTHYGEEQPKFSREQSAFAASRPRRALTRALSLALWRLPEAYISKLDNIYADNLVYTNHWRAFMSKNLDDWKTTTTWALAFLITDMLSMMNTSSRLPLGSLSVLLCVGSILSSLALSFYHQDQPEAVSAEAAVYLDNVQSERWGFDLIGTMYSLPKALFAWSLVLFTVQYTMLVIHLDSGAAVAVILGIVCCIAQVARAYLEGSVACPVSAFRVRITRFFRRKPTEELPCFA</sequence>
<name>S7PXB9_GLOTA</name>